<dbReference type="Proteomes" id="UP000780345">
    <property type="component" value="Unassembled WGS sequence"/>
</dbReference>
<dbReference type="Gene3D" id="3.10.450.40">
    <property type="match status" value="1"/>
</dbReference>
<proteinExistence type="predicted"/>
<sequence>MDKQLDTMTGDYTGRTTENLQNAVYIRLMTPLGSWWADKTVGSLLHLLQREKDLERVRLLAEQYASEALQPIVSSGRADSIDVRAEQPESGGLILRIRVQTAAGAFDYSHKVPLI</sequence>
<dbReference type="Pfam" id="PF07409">
    <property type="entry name" value="GP46"/>
    <property type="match status" value="1"/>
</dbReference>
<accession>A0A930DFY5</accession>
<name>A0A930DFY5_NEISI</name>
<organism evidence="1 2">
    <name type="scientific">Neisseria sicca</name>
    <dbReference type="NCBI Taxonomy" id="490"/>
    <lineage>
        <taxon>Bacteria</taxon>
        <taxon>Pseudomonadati</taxon>
        <taxon>Pseudomonadota</taxon>
        <taxon>Betaproteobacteria</taxon>
        <taxon>Neisseriales</taxon>
        <taxon>Neisseriaceae</taxon>
        <taxon>Neisseria</taxon>
    </lineage>
</organism>
<reference evidence="1" key="1">
    <citation type="submission" date="2020-04" db="EMBL/GenBank/DDBJ databases">
        <title>Deep metagenomics examines the oral microbiome during advanced dental caries in children, revealing novel taxa and co-occurrences with host molecules.</title>
        <authorList>
            <person name="Baker J.L."/>
            <person name="Morton J.T."/>
            <person name="Dinis M."/>
            <person name="Alvarez R."/>
            <person name="Tran N.C."/>
            <person name="Knight R."/>
            <person name="Edlund A."/>
        </authorList>
    </citation>
    <scope>NUCLEOTIDE SEQUENCE</scope>
    <source>
        <strain evidence="1">JCVI_32_bin.62</strain>
    </source>
</reference>
<protein>
    <submittedName>
        <fullName evidence="1">Phage GP46 family protein</fullName>
    </submittedName>
</protein>
<gene>
    <name evidence="1" type="ORF">HXM80_02280</name>
</gene>
<dbReference type="InterPro" id="IPR010877">
    <property type="entry name" value="Phage_Mu_Gp46"/>
</dbReference>
<dbReference type="AlphaFoldDB" id="A0A930DFY5"/>
<dbReference type="EMBL" id="JABZQQ010000010">
    <property type="protein sequence ID" value="MBF1264519.1"/>
    <property type="molecule type" value="Genomic_DNA"/>
</dbReference>
<evidence type="ECO:0000313" key="2">
    <source>
        <dbReference type="Proteomes" id="UP000780345"/>
    </source>
</evidence>
<evidence type="ECO:0000313" key="1">
    <source>
        <dbReference type="EMBL" id="MBF1264519.1"/>
    </source>
</evidence>
<comment type="caution">
    <text evidence="1">The sequence shown here is derived from an EMBL/GenBank/DDBJ whole genome shotgun (WGS) entry which is preliminary data.</text>
</comment>